<evidence type="ECO:0000313" key="2">
    <source>
        <dbReference type="EMBL" id="CAD8058963.1"/>
    </source>
</evidence>
<evidence type="ECO:0000313" key="3">
    <source>
        <dbReference type="Proteomes" id="UP000688137"/>
    </source>
</evidence>
<gene>
    <name evidence="2" type="ORF">PPRIM_AZ9-3.1.T0280143</name>
</gene>
<comment type="caution">
    <text evidence="2">The sequence shown here is derived from an EMBL/GenBank/DDBJ whole genome shotgun (WGS) entry which is preliminary data.</text>
</comment>
<keyword evidence="1" id="KW-0812">Transmembrane</keyword>
<dbReference type="EMBL" id="CAJJDM010000027">
    <property type="protein sequence ID" value="CAD8058963.1"/>
    <property type="molecule type" value="Genomic_DNA"/>
</dbReference>
<keyword evidence="1" id="KW-1133">Transmembrane helix</keyword>
<dbReference type="AlphaFoldDB" id="A0A8S1L0P5"/>
<dbReference type="OMA" id="LIMHNCS"/>
<protein>
    <recommendedName>
        <fullName evidence="4">Transmembrane protein</fullName>
    </recommendedName>
</protein>
<feature type="transmembrane region" description="Helical" evidence="1">
    <location>
        <begin position="118"/>
        <end position="138"/>
    </location>
</feature>
<keyword evidence="3" id="KW-1185">Reference proteome</keyword>
<name>A0A8S1L0P5_PARPR</name>
<feature type="transmembrane region" description="Helical" evidence="1">
    <location>
        <begin position="30"/>
        <end position="51"/>
    </location>
</feature>
<feature type="transmembrane region" description="Helical" evidence="1">
    <location>
        <begin position="89"/>
        <end position="106"/>
    </location>
</feature>
<keyword evidence="1" id="KW-0472">Membrane</keyword>
<accession>A0A8S1L0P5</accession>
<organism evidence="2 3">
    <name type="scientific">Paramecium primaurelia</name>
    <dbReference type="NCBI Taxonomy" id="5886"/>
    <lineage>
        <taxon>Eukaryota</taxon>
        <taxon>Sar</taxon>
        <taxon>Alveolata</taxon>
        <taxon>Ciliophora</taxon>
        <taxon>Intramacronucleata</taxon>
        <taxon>Oligohymenophorea</taxon>
        <taxon>Peniculida</taxon>
        <taxon>Parameciidae</taxon>
        <taxon>Paramecium</taxon>
    </lineage>
</organism>
<evidence type="ECO:0008006" key="4">
    <source>
        <dbReference type="Google" id="ProtNLM"/>
    </source>
</evidence>
<sequence length="208" mass="24303">MESPVLSKQLELSELKQIIKNRFSFDRRKVIFFTLNSCLLGLAVFSLFSAITLESNSQIFRIRTYLTDQNLQNREQARKLETILIPQNIAQLCTIVSSIIGYYGIYQKSQKILHLFPISLGISLAFRTISTIVIISYFNTIQSVFEEEVGTFITLQILFLAFNWLFCVFAYQQFKKAQVEYHIVTKDRERLIMDNNMAYELIKKIIKN</sequence>
<reference evidence="2" key="1">
    <citation type="submission" date="2021-01" db="EMBL/GenBank/DDBJ databases">
        <authorList>
            <consortium name="Genoscope - CEA"/>
            <person name="William W."/>
        </authorList>
    </citation>
    <scope>NUCLEOTIDE SEQUENCE</scope>
</reference>
<dbReference type="Proteomes" id="UP000688137">
    <property type="component" value="Unassembled WGS sequence"/>
</dbReference>
<evidence type="ECO:0000256" key="1">
    <source>
        <dbReference type="SAM" id="Phobius"/>
    </source>
</evidence>
<feature type="transmembrane region" description="Helical" evidence="1">
    <location>
        <begin position="150"/>
        <end position="171"/>
    </location>
</feature>
<proteinExistence type="predicted"/>